<dbReference type="OrthoDB" id="1859224at2"/>
<dbReference type="PANTHER" id="PTHR46797">
    <property type="entry name" value="HTH-TYPE TRANSCRIPTIONAL REGULATOR"/>
    <property type="match status" value="1"/>
</dbReference>
<dbReference type="Pfam" id="PF01381">
    <property type="entry name" value="HTH_3"/>
    <property type="match status" value="1"/>
</dbReference>
<gene>
    <name evidence="3" type="ORF">PGLA_25040</name>
</gene>
<dbReference type="GO" id="GO:0003677">
    <property type="term" value="F:DNA binding"/>
    <property type="evidence" value="ECO:0007669"/>
    <property type="project" value="UniProtKB-KW"/>
</dbReference>
<comment type="caution">
    <text evidence="3">The sequence shown here is derived from an EMBL/GenBank/DDBJ whole genome shotgun (WGS) entry which is preliminary data.</text>
</comment>
<evidence type="ECO:0000313" key="4">
    <source>
        <dbReference type="Proteomes" id="UP000076967"/>
    </source>
</evidence>
<evidence type="ECO:0000256" key="1">
    <source>
        <dbReference type="ARBA" id="ARBA00023125"/>
    </source>
</evidence>
<dbReference type="GO" id="GO:0005829">
    <property type="term" value="C:cytosol"/>
    <property type="evidence" value="ECO:0007669"/>
    <property type="project" value="TreeGrafter"/>
</dbReference>
<keyword evidence="4" id="KW-1185">Reference proteome</keyword>
<evidence type="ECO:0000259" key="2">
    <source>
        <dbReference type="PROSITE" id="PS50943"/>
    </source>
</evidence>
<dbReference type="SUPFAM" id="SSF47413">
    <property type="entry name" value="lambda repressor-like DNA-binding domains"/>
    <property type="match status" value="1"/>
</dbReference>
<dbReference type="RefSeq" id="WP_068537905.1">
    <property type="nucleotide sequence ID" value="NZ_LVJH01000070.1"/>
</dbReference>
<reference evidence="3 4" key="1">
    <citation type="submission" date="2016-03" db="EMBL/GenBank/DDBJ databases">
        <title>Draft genome sequence of Paenibacillus glacialis DSM 22343.</title>
        <authorList>
            <person name="Shin S.-K."/>
            <person name="Yi H."/>
        </authorList>
    </citation>
    <scope>NUCLEOTIDE SEQUENCE [LARGE SCALE GENOMIC DNA]</scope>
    <source>
        <strain evidence="3 4">DSM 22343</strain>
    </source>
</reference>
<dbReference type="PANTHER" id="PTHR46797:SF1">
    <property type="entry name" value="METHYLPHOSPHONATE SYNTHASE"/>
    <property type="match status" value="1"/>
</dbReference>
<evidence type="ECO:0000313" key="3">
    <source>
        <dbReference type="EMBL" id="OAB34163.1"/>
    </source>
</evidence>
<dbReference type="CDD" id="cd00093">
    <property type="entry name" value="HTH_XRE"/>
    <property type="match status" value="1"/>
</dbReference>
<dbReference type="Gene3D" id="1.10.260.40">
    <property type="entry name" value="lambda repressor-like DNA-binding domains"/>
    <property type="match status" value="1"/>
</dbReference>
<dbReference type="InterPro" id="IPR010982">
    <property type="entry name" value="Lambda_DNA-bd_dom_sf"/>
</dbReference>
<accession>A0A162LTS2</accession>
<name>A0A162LTS2_9BACL</name>
<proteinExistence type="predicted"/>
<keyword evidence="1" id="KW-0238">DNA-binding</keyword>
<dbReference type="SMART" id="SM00530">
    <property type="entry name" value="HTH_XRE"/>
    <property type="match status" value="1"/>
</dbReference>
<dbReference type="PROSITE" id="PS50943">
    <property type="entry name" value="HTH_CROC1"/>
    <property type="match status" value="1"/>
</dbReference>
<organism evidence="3 4">
    <name type="scientific">Paenibacillus glacialis</name>
    <dbReference type="NCBI Taxonomy" id="494026"/>
    <lineage>
        <taxon>Bacteria</taxon>
        <taxon>Bacillati</taxon>
        <taxon>Bacillota</taxon>
        <taxon>Bacilli</taxon>
        <taxon>Bacillales</taxon>
        <taxon>Paenibacillaceae</taxon>
        <taxon>Paenibacillus</taxon>
    </lineage>
</organism>
<dbReference type="InterPro" id="IPR050807">
    <property type="entry name" value="TransReg_Diox_bact_type"/>
</dbReference>
<dbReference type="AlphaFoldDB" id="A0A162LTS2"/>
<dbReference type="EMBL" id="LVJH01000070">
    <property type="protein sequence ID" value="OAB34163.1"/>
    <property type="molecule type" value="Genomic_DNA"/>
</dbReference>
<dbReference type="GO" id="GO:0003700">
    <property type="term" value="F:DNA-binding transcription factor activity"/>
    <property type="evidence" value="ECO:0007669"/>
    <property type="project" value="TreeGrafter"/>
</dbReference>
<dbReference type="STRING" id="494026.PGLA_25040"/>
<dbReference type="Proteomes" id="UP000076967">
    <property type="component" value="Unassembled WGS sequence"/>
</dbReference>
<sequence length="79" mass="9089">MRTWLKETREKKEKTHEQVADEAVISRSYYTNIENGAKTPSVKAAKSIAAVLGVPWEYFFKDECSFKEQSTATERKEVS</sequence>
<dbReference type="InterPro" id="IPR001387">
    <property type="entry name" value="Cro/C1-type_HTH"/>
</dbReference>
<feature type="domain" description="HTH cro/C1-type" evidence="2">
    <location>
        <begin position="5"/>
        <end position="59"/>
    </location>
</feature>
<protein>
    <submittedName>
        <fullName evidence="3">Transcriptional regulator</fullName>
    </submittedName>
</protein>